<evidence type="ECO:0000313" key="1">
    <source>
        <dbReference type="EMBL" id="PNJ01129.1"/>
    </source>
</evidence>
<reference evidence="1" key="1">
    <citation type="submission" date="2017-12" db="EMBL/GenBank/DDBJ databases">
        <title>High-resolution comparative analysis of great ape genomes.</title>
        <authorList>
            <person name="Pollen A."/>
            <person name="Hastie A."/>
            <person name="Hormozdiari F."/>
            <person name="Dougherty M."/>
            <person name="Liu R."/>
            <person name="Chaisson M."/>
            <person name="Hoppe E."/>
            <person name="Hill C."/>
            <person name="Pang A."/>
            <person name="Hillier L."/>
            <person name="Baker C."/>
            <person name="Armstrong J."/>
            <person name="Shendure J."/>
            <person name="Paten B."/>
            <person name="Wilson R."/>
            <person name="Chao H."/>
            <person name="Schneider V."/>
            <person name="Ventura M."/>
            <person name="Kronenberg Z."/>
            <person name="Murali S."/>
            <person name="Gordon D."/>
            <person name="Cantsilieris S."/>
            <person name="Munson K."/>
            <person name="Nelson B."/>
            <person name="Raja A."/>
            <person name="Underwood J."/>
            <person name="Diekhans M."/>
            <person name="Fiddes I."/>
            <person name="Haussler D."/>
            <person name="Eichler E."/>
        </authorList>
    </citation>
    <scope>NUCLEOTIDE SEQUENCE [LARGE SCALE GENOMIC DNA]</scope>
    <source>
        <strain evidence="1">Yerkes chimp pedigree #C0471</strain>
    </source>
</reference>
<dbReference type="EMBL" id="NBAG03000004">
    <property type="protein sequence ID" value="PNJ01129.1"/>
    <property type="molecule type" value="Genomic_DNA"/>
</dbReference>
<name>A0A2J8QXX7_PANTR</name>
<organism evidence="1">
    <name type="scientific">Pan troglodytes</name>
    <name type="common">Chimpanzee</name>
    <dbReference type="NCBI Taxonomy" id="9598"/>
    <lineage>
        <taxon>Eukaryota</taxon>
        <taxon>Metazoa</taxon>
        <taxon>Chordata</taxon>
        <taxon>Craniata</taxon>
        <taxon>Vertebrata</taxon>
        <taxon>Euteleostomi</taxon>
        <taxon>Mammalia</taxon>
        <taxon>Eutheria</taxon>
        <taxon>Euarchontoglires</taxon>
        <taxon>Primates</taxon>
        <taxon>Haplorrhini</taxon>
        <taxon>Catarrhini</taxon>
        <taxon>Hominidae</taxon>
        <taxon>Pan</taxon>
    </lineage>
</organism>
<sequence>MIEPFGNQYIVARPVYSTNAFEENHKKTERHHKTFLDHLKVCCSILVASIPA</sequence>
<comment type="caution">
    <text evidence="1">The sequence shown here is derived from an EMBL/GenBank/DDBJ whole genome shotgun (WGS) entry which is preliminary data.</text>
</comment>
<proteinExistence type="predicted"/>
<gene>
    <name evidence="1" type="ORF">CK820_G0011908</name>
</gene>
<protein>
    <submittedName>
        <fullName evidence="1">SLC26A3 isoform 1</fullName>
    </submittedName>
</protein>
<accession>A0A2J8QXX7</accession>
<dbReference type="AlphaFoldDB" id="A0A2J8QXX7"/>